<protein>
    <submittedName>
        <fullName evidence="1">Uncharacterized protein</fullName>
    </submittedName>
</protein>
<sequence>MVRSSKGGGKPGVKRPARQLRGGLAAAQGLGQYPQGAIEFHVLVNAVNGAGSCPASLLVAATQAALDGVFLHAVERGPEIACAVFGTAWHQQLRRRDRGRAFGWVVAVGQGRHGERFLLFLAQVVVLHVVKVGVDLLELAQHLIGTFDNVVNNVNAAAVAHFLIHRHVAQDQPVSAHETELAGHHLVAAAAVVAVQQNDFVRFLAHDVAGMAQANHVLGVLAFVGVADAGLARHERLKTFCAQRIEHLDGWNVQVTFRTAVVRFLGKDRGRHAGNLVIGQRGIAADHARITEVAGKTHFCISFADSPERLPPLVSGVSRRYCFDVVSIQIGALSSTVGPTIFDE</sequence>
<geneLocation type="plasmid" evidence="1">
    <name>pCT14</name>
</geneLocation>
<name>Q2QCR7_9PSED</name>
<dbReference type="AlphaFoldDB" id="Q2QCR7"/>
<organism evidence="1">
    <name type="scientific">Pseudomonas sp. CT14</name>
    <dbReference type="NCBI Taxonomy" id="341029"/>
    <lineage>
        <taxon>Bacteria</taxon>
        <taxon>Pseudomonadati</taxon>
        <taxon>Pseudomonadota</taxon>
        <taxon>Gammaproteobacteria</taxon>
        <taxon>Pseudomonadales</taxon>
        <taxon>Pseudomonadaceae</taxon>
        <taxon>Pseudomonas</taxon>
    </lineage>
</organism>
<reference evidence="1" key="1">
    <citation type="submission" date="2005-07" db="EMBL/GenBank/DDBJ databases">
        <authorList>
            <person name="Bramucci M.G."/>
            <person name="Chen M."/>
            <person name="Nagarajan V."/>
        </authorList>
    </citation>
    <scope>NUCLEOTIDE SEQUENCE</scope>
    <source>
        <strain evidence="1">CT14</strain>
        <plasmid evidence="1">pCT14</plasmid>
    </source>
</reference>
<dbReference type="EMBL" id="DQ126685">
    <property type="protein sequence ID" value="ABA25993.1"/>
    <property type="molecule type" value="Genomic_DNA"/>
</dbReference>
<proteinExistence type="predicted"/>
<evidence type="ECO:0000313" key="1">
    <source>
        <dbReference type="EMBL" id="ABA25993.1"/>
    </source>
</evidence>
<keyword evidence="1" id="KW-0614">Plasmid</keyword>
<accession>Q2QCR7</accession>
<reference evidence="1" key="2">
    <citation type="journal article" date="2006" name="Appl. Microbiol. Biotechnol.">
        <title>Genetic organization of a plasmid from an industrial wastewater bioreactor.</title>
        <authorList>
            <person name="Bramucci M."/>
            <person name="Chen M."/>
            <person name="Nagarajan V."/>
        </authorList>
    </citation>
    <scope>NUCLEOTIDE SEQUENCE</scope>
    <source>
        <strain evidence="1">CT14</strain>
        <plasmid evidence="1">pCT14</plasmid>
    </source>
</reference>